<dbReference type="GO" id="GO:0032259">
    <property type="term" value="P:methylation"/>
    <property type="evidence" value="ECO:0007669"/>
    <property type="project" value="UniProtKB-KW"/>
</dbReference>
<name>D6U305_KTERA</name>
<dbReference type="PANTHER" id="PTHR43667:SF1">
    <property type="entry name" value="CYCLOPROPANE-FATTY-ACYL-PHOSPHOLIPID SYNTHASE"/>
    <property type="match status" value="1"/>
</dbReference>
<evidence type="ECO:0000256" key="4">
    <source>
        <dbReference type="ARBA" id="ARBA00022691"/>
    </source>
</evidence>
<keyword evidence="5" id="KW-0443">Lipid metabolism</keyword>
<dbReference type="GO" id="GO:0008168">
    <property type="term" value="F:methyltransferase activity"/>
    <property type="evidence" value="ECO:0007669"/>
    <property type="project" value="UniProtKB-KW"/>
</dbReference>
<comment type="caution">
    <text evidence="7">The sequence shown here is derived from an EMBL/GenBank/DDBJ whole genome shotgun (WGS) entry which is preliminary data.</text>
</comment>
<dbReference type="InterPro" id="IPR041698">
    <property type="entry name" value="Methyltransf_25"/>
</dbReference>
<proteinExistence type="inferred from homology"/>
<dbReference type="Pfam" id="PF13649">
    <property type="entry name" value="Methyltransf_25"/>
    <property type="match status" value="1"/>
</dbReference>
<dbReference type="SUPFAM" id="SSF53335">
    <property type="entry name" value="S-adenosyl-L-methionine-dependent methyltransferases"/>
    <property type="match status" value="1"/>
</dbReference>
<gene>
    <name evidence="7" type="ORF">Krac_3792</name>
</gene>
<protein>
    <submittedName>
        <fullName evidence="7">Methyltransferase type 12</fullName>
    </submittedName>
</protein>
<dbReference type="InterPro" id="IPR050723">
    <property type="entry name" value="CFA/CMAS"/>
</dbReference>
<dbReference type="STRING" id="485913.Krac_3792"/>
<evidence type="ECO:0000256" key="1">
    <source>
        <dbReference type="ARBA" id="ARBA00010815"/>
    </source>
</evidence>
<keyword evidence="4" id="KW-0949">S-adenosyl-L-methionine</keyword>
<dbReference type="RefSeq" id="WP_007921365.1">
    <property type="nucleotide sequence ID" value="NZ_ADVG01000004.1"/>
</dbReference>
<evidence type="ECO:0000259" key="6">
    <source>
        <dbReference type="Pfam" id="PF13649"/>
    </source>
</evidence>
<dbReference type="eggNOG" id="COG2226">
    <property type="taxonomic scope" value="Bacteria"/>
</dbReference>
<dbReference type="EMBL" id="ADVG01000004">
    <property type="protein sequence ID" value="EFH82910.1"/>
    <property type="molecule type" value="Genomic_DNA"/>
</dbReference>
<dbReference type="Proteomes" id="UP000004508">
    <property type="component" value="Unassembled WGS sequence"/>
</dbReference>
<evidence type="ECO:0000313" key="8">
    <source>
        <dbReference type="Proteomes" id="UP000004508"/>
    </source>
</evidence>
<evidence type="ECO:0000256" key="3">
    <source>
        <dbReference type="ARBA" id="ARBA00022679"/>
    </source>
</evidence>
<dbReference type="GO" id="GO:0006629">
    <property type="term" value="P:lipid metabolic process"/>
    <property type="evidence" value="ECO:0007669"/>
    <property type="project" value="UniProtKB-KW"/>
</dbReference>
<dbReference type="OrthoDB" id="9792690at2"/>
<dbReference type="InParanoid" id="D6U305"/>
<comment type="similarity">
    <text evidence="1">Belongs to the CFA/CMAS family.</text>
</comment>
<evidence type="ECO:0000256" key="5">
    <source>
        <dbReference type="ARBA" id="ARBA00023098"/>
    </source>
</evidence>
<reference evidence="7 8" key="1">
    <citation type="journal article" date="2011" name="Stand. Genomic Sci.">
        <title>Non-contiguous finished genome sequence and contextual data of the filamentous soil bacterium Ktedonobacter racemifer type strain (SOSP1-21).</title>
        <authorList>
            <person name="Chang Y.J."/>
            <person name="Land M."/>
            <person name="Hauser L."/>
            <person name="Chertkov O."/>
            <person name="Del Rio T.G."/>
            <person name="Nolan M."/>
            <person name="Copeland A."/>
            <person name="Tice H."/>
            <person name="Cheng J.F."/>
            <person name="Lucas S."/>
            <person name="Han C."/>
            <person name="Goodwin L."/>
            <person name="Pitluck S."/>
            <person name="Ivanova N."/>
            <person name="Ovchinikova G."/>
            <person name="Pati A."/>
            <person name="Chen A."/>
            <person name="Palaniappan K."/>
            <person name="Mavromatis K."/>
            <person name="Liolios K."/>
            <person name="Brettin T."/>
            <person name="Fiebig A."/>
            <person name="Rohde M."/>
            <person name="Abt B."/>
            <person name="Goker M."/>
            <person name="Detter J.C."/>
            <person name="Woyke T."/>
            <person name="Bristow J."/>
            <person name="Eisen J.A."/>
            <person name="Markowitz V."/>
            <person name="Hugenholtz P."/>
            <person name="Kyrpides N.C."/>
            <person name="Klenk H.P."/>
            <person name="Lapidus A."/>
        </authorList>
    </citation>
    <scope>NUCLEOTIDE SEQUENCE [LARGE SCALE GENOMIC DNA]</scope>
    <source>
        <strain evidence="8">DSM 44963</strain>
    </source>
</reference>
<organism evidence="7 8">
    <name type="scientific">Ktedonobacter racemifer DSM 44963</name>
    <dbReference type="NCBI Taxonomy" id="485913"/>
    <lineage>
        <taxon>Bacteria</taxon>
        <taxon>Bacillati</taxon>
        <taxon>Chloroflexota</taxon>
        <taxon>Ktedonobacteria</taxon>
        <taxon>Ktedonobacterales</taxon>
        <taxon>Ktedonobacteraceae</taxon>
        <taxon>Ktedonobacter</taxon>
    </lineage>
</organism>
<dbReference type="Gene3D" id="3.40.50.150">
    <property type="entry name" value="Vaccinia Virus protein VP39"/>
    <property type="match status" value="1"/>
</dbReference>
<dbReference type="CDD" id="cd02440">
    <property type="entry name" value="AdoMet_MTases"/>
    <property type="match status" value="1"/>
</dbReference>
<dbReference type="InterPro" id="IPR029063">
    <property type="entry name" value="SAM-dependent_MTases_sf"/>
</dbReference>
<accession>D6U305</accession>
<feature type="domain" description="Methyltransferase" evidence="6">
    <location>
        <begin position="40"/>
        <end position="135"/>
    </location>
</feature>
<keyword evidence="3 7" id="KW-0808">Transferase</keyword>
<dbReference type="PANTHER" id="PTHR43667">
    <property type="entry name" value="CYCLOPROPANE-FATTY-ACYL-PHOSPHOLIPID SYNTHASE"/>
    <property type="match status" value="1"/>
</dbReference>
<evidence type="ECO:0000313" key="7">
    <source>
        <dbReference type="EMBL" id="EFH82910.1"/>
    </source>
</evidence>
<keyword evidence="8" id="KW-1185">Reference proteome</keyword>
<sequence length="246" mass="27774">MDPHKYSAISHQGSRYCNPFSVEKMEEFITLLQLTPEARVLDIGTGKAELLIRLVERYQVTALGLDFSSPFFQEAREQAAARLPQGKLELQECDASLCRAAPETFDLAICLGASEIYGGFKGTLERLSQYVRPGGQVFVGDGYWKQEPAPEYLAAIGASREELMTHAENVAAGVTLGLIPLYALVCSDDEWDRYEWSHLRTMERYAQQHPDDPDVPALLARRRAWRDISLHWGRDTLGFGLYLFQK</sequence>
<evidence type="ECO:0000256" key="2">
    <source>
        <dbReference type="ARBA" id="ARBA00022603"/>
    </source>
</evidence>
<keyword evidence="2 7" id="KW-0489">Methyltransferase</keyword>
<dbReference type="AlphaFoldDB" id="D6U305"/>